<name>A0ABR0SAM1_9HYPO</name>
<feature type="domain" description="Cytidyltransferase-like" evidence="1">
    <location>
        <begin position="65"/>
        <end position="184"/>
    </location>
</feature>
<organism evidence="2 3">
    <name type="scientific">Cladobotryum mycophilum</name>
    <dbReference type="NCBI Taxonomy" id="491253"/>
    <lineage>
        <taxon>Eukaryota</taxon>
        <taxon>Fungi</taxon>
        <taxon>Dikarya</taxon>
        <taxon>Ascomycota</taxon>
        <taxon>Pezizomycotina</taxon>
        <taxon>Sordariomycetes</taxon>
        <taxon>Hypocreomycetidae</taxon>
        <taxon>Hypocreales</taxon>
        <taxon>Hypocreaceae</taxon>
        <taxon>Cladobotryum</taxon>
    </lineage>
</organism>
<sequence length="430" mass="49183">MHIKQRQIRTTAVRPQNPGKKYLLPYFHRSFGNDVPGRVGEFTPDHQLCPDSLILRPKGCNHIMLFPGSFNPPHRGHLDLLLHAFNNAGDDLHLVSAIVLPTDDEKLCDKTSGEERSIVIPKTDRAYILRHAVAKDNKWAFVYKGSHTKWKEDRQKLEADARKDGIDLKFILLVGPDWITTTSLYDPEYWQCRNAITSDASRPVDFRCPHTLRQLSGCTLWDKVRYEMFWLEKKIRAKTRGMAEEAINEAIKVAYLKLENVSVCQTFRKPKRTIRFVSSNIDFQPPNPPSSTKLRQILASDEYAEMGAQLRENQALNPGALLCCSFMHKICDHLPCVDGHRFRCSVVKASNGDGIKAIRIMILFLDILEISKSTGYTLKTIARTALHVHKMLLELEKLRDAVGAEVVMDMGQKRVIERVKRSFRLDGRLK</sequence>
<dbReference type="Proteomes" id="UP001338125">
    <property type="component" value="Unassembled WGS sequence"/>
</dbReference>
<dbReference type="InterPro" id="IPR014729">
    <property type="entry name" value="Rossmann-like_a/b/a_fold"/>
</dbReference>
<accession>A0ABR0SAM1</accession>
<reference evidence="2 3" key="1">
    <citation type="submission" date="2024-01" db="EMBL/GenBank/DDBJ databases">
        <title>Complete genome of Cladobotryum mycophilum ATHUM6906.</title>
        <authorList>
            <person name="Christinaki A.C."/>
            <person name="Myridakis A.I."/>
            <person name="Kouvelis V.N."/>
        </authorList>
    </citation>
    <scope>NUCLEOTIDE SEQUENCE [LARGE SCALE GENOMIC DNA]</scope>
    <source>
        <strain evidence="2 3">ATHUM6906</strain>
    </source>
</reference>
<dbReference type="EMBL" id="JAVFKD010000015">
    <property type="protein sequence ID" value="KAK5989217.1"/>
    <property type="molecule type" value="Genomic_DNA"/>
</dbReference>
<evidence type="ECO:0000313" key="3">
    <source>
        <dbReference type="Proteomes" id="UP001338125"/>
    </source>
</evidence>
<dbReference type="Gene3D" id="3.40.50.620">
    <property type="entry name" value="HUPs"/>
    <property type="match status" value="1"/>
</dbReference>
<gene>
    <name evidence="2" type="ORF">PT974_10719</name>
</gene>
<evidence type="ECO:0000313" key="2">
    <source>
        <dbReference type="EMBL" id="KAK5989217.1"/>
    </source>
</evidence>
<keyword evidence="3" id="KW-1185">Reference proteome</keyword>
<protein>
    <recommendedName>
        <fullName evidence="1">Cytidyltransferase-like domain-containing protein</fullName>
    </recommendedName>
</protein>
<comment type="caution">
    <text evidence="2">The sequence shown here is derived from an EMBL/GenBank/DDBJ whole genome shotgun (WGS) entry which is preliminary data.</text>
</comment>
<proteinExistence type="predicted"/>
<evidence type="ECO:0000259" key="1">
    <source>
        <dbReference type="Pfam" id="PF01467"/>
    </source>
</evidence>
<dbReference type="InterPro" id="IPR004821">
    <property type="entry name" value="Cyt_trans-like"/>
</dbReference>
<dbReference type="SUPFAM" id="SSF52374">
    <property type="entry name" value="Nucleotidylyl transferase"/>
    <property type="match status" value="1"/>
</dbReference>
<dbReference type="Pfam" id="PF01467">
    <property type="entry name" value="CTP_transf_like"/>
    <property type="match status" value="1"/>
</dbReference>